<dbReference type="Proteomes" id="UP000320806">
    <property type="component" value="Unassembled WGS sequence"/>
</dbReference>
<keyword evidence="4" id="KW-1185">Reference proteome</keyword>
<sequence length="58" mass="6117">MTSLAWAAATALSSLALSGWAARQYADHPHAIARWATTAAFIVSLWTCAGVGYLAIPR</sequence>
<evidence type="ECO:0000256" key="2">
    <source>
        <dbReference type="SAM" id="SignalP"/>
    </source>
</evidence>
<evidence type="ECO:0000313" key="3">
    <source>
        <dbReference type="EMBL" id="TQJ14461.1"/>
    </source>
</evidence>
<keyword evidence="1" id="KW-1133">Transmembrane helix</keyword>
<name>A0A542EGJ2_9MICO</name>
<reference evidence="3 4" key="1">
    <citation type="submission" date="2019-06" db="EMBL/GenBank/DDBJ databases">
        <title>Sequencing the genomes of 1000 actinobacteria strains.</title>
        <authorList>
            <person name="Klenk H.-P."/>
        </authorList>
    </citation>
    <scope>NUCLEOTIDE SEQUENCE [LARGE SCALE GENOMIC DNA]</scope>
    <source>
        <strain evidence="3 4">DSM 19828</strain>
    </source>
</reference>
<accession>A0A542EGJ2</accession>
<organism evidence="3 4">
    <name type="scientific">Yimella lutea</name>
    <dbReference type="NCBI Taxonomy" id="587872"/>
    <lineage>
        <taxon>Bacteria</taxon>
        <taxon>Bacillati</taxon>
        <taxon>Actinomycetota</taxon>
        <taxon>Actinomycetes</taxon>
        <taxon>Micrococcales</taxon>
        <taxon>Dermacoccaceae</taxon>
        <taxon>Yimella</taxon>
    </lineage>
</organism>
<keyword evidence="2" id="KW-0732">Signal</keyword>
<feature type="transmembrane region" description="Helical" evidence="1">
    <location>
        <begin position="31"/>
        <end position="56"/>
    </location>
</feature>
<keyword evidence="1" id="KW-0812">Transmembrane</keyword>
<dbReference type="AlphaFoldDB" id="A0A542EGJ2"/>
<evidence type="ECO:0000256" key="1">
    <source>
        <dbReference type="SAM" id="Phobius"/>
    </source>
</evidence>
<evidence type="ECO:0000313" key="4">
    <source>
        <dbReference type="Proteomes" id="UP000320806"/>
    </source>
</evidence>
<protein>
    <submittedName>
        <fullName evidence="3">Uncharacterized protein</fullName>
    </submittedName>
</protein>
<comment type="caution">
    <text evidence="3">The sequence shown here is derived from an EMBL/GenBank/DDBJ whole genome shotgun (WGS) entry which is preliminary data.</text>
</comment>
<keyword evidence="1" id="KW-0472">Membrane</keyword>
<dbReference type="RefSeq" id="WP_344910749.1">
    <property type="nucleotide sequence ID" value="NZ_BAABCI010000011.1"/>
</dbReference>
<dbReference type="EMBL" id="VFMO01000001">
    <property type="protein sequence ID" value="TQJ14461.1"/>
    <property type="molecule type" value="Genomic_DNA"/>
</dbReference>
<feature type="chain" id="PRO_5038752498" evidence="2">
    <location>
        <begin position="22"/>
        <end position="58"/>
    </location>
</feature>
<proteinExistence type="predicted"/>
<gene>
    <name evidence="3" type="ORF">FB459_1922</name>
</gene>
<feature type="signal peptide" evidence="2">
    <location>
        <begin position="1"/>
        <end position="21"/>
    </location>
</feature>